<keyword evidence="3" id="KW-1185">Reference proteome</keyword>
<gene>
    <name evidence="2" type="ORF">EJ02DRAFT_462030</name>
</gene>
<feature type="region of interest" description="Disordered" evidence="1">
    <location>
        <begin position="36"/>
        <end position="74"/>
    </location>
</feature>
<dbReference type="AlphaFoldDB" id="A0A6A5T4I7"/>
<protein>
    <submittedName>
        <fullName evidence="2">Uncharacterized protein</fullName>
    </submittedName>
</protein>
<dbReference type="OrthoDB" id="3694718at2759"/>
<sequence length="261" mass="29533">MFVPNPFGPDPFNHRLPIPSSLSYTNYMVPHLERRTHEPRTHPSYPQPPHTRRQQGRQHRPRFSGSEFSDEDTTNDAYYLDDESSLNDRQGGWRAHYQTDMEPNLRSSFKRTHIELPSPTADLLSHTRTAILILPPTLTHLLVQIRSSHHGTETVRAAVAGDMRFRDVVKQMVPANYTGEVRAYVKLRGVWQEPGGVRVSELVEQGRYEIGEMEVKIEVGGREGRGGGVGGVSMGMGHGGGMKRGVKAWEREMGRTWEIRG</sequence>
<evidence type="ECO:0000313" key="2">
    <source>
        <dbReference type="EMBL" id="KAF1947090.1"/>
    </source>
</evidence>
<reference evidence="2" key="1">
    <citation type="journal article" date="2020" name="Stud. Mycol.">
        <title>101 Dothideomycetes genomes: a test case for predicting lifestyles and emergence of pathogens.</title>
        <authorList>
            <person name="Haridas S."/>
            <person name="Albert R."/>
            <person name="Binder M."/>
            <person name="Bloem J."/>
            <person name="Labutti K."/>
            <person name="Salamov A."/>
            <person name="Andreopoulos B."/>
            <person name="Baker S."/>
            <person name="Barry K."/>
            <person name="Bills G."/>
            <person name="Bluhm B."/>
            <person name="Cannon C."/>
            <person name="Castanera R."/>
            <person name="Culley D."/>
            <person name="Daum C."/>
            <person name="Ezra D."/>
            <person name="Gonzalez J."/>
            <person name="Henrissat B."/>
            <person name="Kuo A."/>
            <person name="Liang C."/>
            <person name="Lipzen A."/>
            <person name="Lutzoni F."/>
            <person name="Magnuson J."/>
            <person name="Mondo S."/>
            <person name="Nolan M."/>
            <person name="Ohm R."/>
            <person name="Pangilinan J."/>
            <person name="Park H.-J."/>
            <person name="Ramirez L."/>
            <person name="Alfaro M."/>
            <person name="Sun H."/>
            <person name="Tritt A."/>
            <person name="Yoshinaga Y."/>
            <person name="Zwiers L.-H."/>
            <person name="Turgeon B."/>
            <person name="Goodwin S."/>
            <person name="Spatafora J."/>
            <person name="Crous P."/>
            <person name="Grigoriev I."/>
        </authorList>
    </citation>
    <scope>NUCLEOTIDE SEQUENCE</scope>
    <source>
        <strain evidence="2">CBS 161.51</strain>
    </source>
</reference>
<name>A0A6A5T4I7_9PLEO</name>
<dbReference type="EMBL" id="ML976000">
    <property type="protein sequence ID" value="KAF1947090.1"/>
    <property type="molecule type" value="Genomic_DNA"/>
</dbReference>
<evidence type="ECO:0000313" key="3">
    <source>
        <dbReference type="Proteomes" id="UP000800038"/>
    </source>
</evidence>
<accession>A0A6A5T4I7</accession>
<dbReference type="Proteomes" id="UP000800038">
    <property type="component" value="Unassembled WGS sequence"/>
</dbReference>
<proteinExistence type="predicted"/>
<feature type="compositionally biased region" description="Basic residues" evidence="1">
    <location>
        <begin position="50"/>
        <end position="62"/>
    </location>
</feature>
<organism evidence="2 3">
    <name type="scientific">Clathrospora elynae</name>
    <dbReference type="NCBI Taxonomy" id="706981"/>
    <lineage>
        <taxon>Eukaryota</taxon>
        <taxon>Fungi</taxon>
        <taxon>Dikarya</taxon>
        <taxon>Ascomycota</taxon>
        <taxon>Pezizomycotina</taxon>
        <taxon>Dothideomycetes</taxon>
        <taxon>Pleosporomycetidae</taxon>
        <taxon>Pleosporales</taxon>
        <taxon>Diademaceae</taxon>
        <taxon>Clathrospora</taxon>
    </lineage>
</organism>
<evidence type="ECO:0000256" key="1">
    <source>
        <dbReference type="SAM" id="MobiDB-lite"/>
    </source>
</evidence>